<feature type="chain" id="PRO_5012927009" description="CARDB domain-containing protein" evidence="1">
    <location>
        <begin position="16"/>
        <end position="725"/>
    </location>
</feature>
<dbReference type="Proteomes" id="UP000178815">
    <property type="component" value="Unassembled WGS sequence"/>
</dbReference>
<dbReference type="Pfam" id="PF07705">
    <property type="entry name" value="CARDB"/>
    <property type="match status" value="1"/>
</dbReference>
<accession>A0A1F6CHJ1</accession>
<proteinExistence type="predicted"/>
<protein>
    <recommendedName>
        <fullName evidence="2">CARDB domain-containing protein</fullName>
    </recommendedName>
</protein>
<sequence>MATFAALLYVTPAFASQDVITTGYSGDLQSVLPNWNPATNPDAILDVSTNADYGNQVIPFGSSLYVGGYGYSSVYPWGLIIKFDTPSGRKQWLVNNNIFREFRAMAVDLSGDIYTGFTSSAYSRKFAKYSGSDGSTMSGWPRQERTKCGYANAEASLVVENGMLYAGGGNYGPFSGSPIICNYWNWELFATTTGTPTAKSTSDYWTYEYQSGYMSMFTTQGNGSLALGSYQGNRYLYAFGQAWSNSFSQAYNTIRYKINAGVIDTTPDPVWGKKIESATYPMQIAVDDNPSNSTYGNVYITGYVSGPYAMWIYYTVAYDAAGNRKWIASERYADGRSYVNPPQHNQATAIAISPDGGSVYVTGKSFGDWTNHFYTIRYNTANGAVLNRSVSNFGLKEQPLGIAATPSGVYITGYVPLDTATNNKTNLNAFAVTTNPTLLQQGGDITISGQVKNTGLFTARPFAVQFCVDSAQMSDCTTTAAPNIKYSTTTRALPVGTLNIKPATISTQGLSGANHTLTMCVDPYNVVTETTPPGKTDNCKQTNFTLLVPPDVTLRVNDKLEETINPKESATLSWNATNAISCKNAVDGGMPAISGTNSSASTGSLTDPRYDYQISCTGAGGTGLSNIVTVYVLNPQASITATPDRVPKWGSSDIRWSATDVTDCSITQNGEAWKSLTADENKVIAGEETATNISVKTEYVMSCNNGLATATASVTVNIPPTYQDF</sequence>
<dbReference type="Gene3D" id="2.60.40.10">
    <property type="entry name" value="Immunoglobulins"/>
    <property type="match status" value="1"/>
</dbReference>
<gene>
    <name evidence="3" type="ORF">A2678_02215</name>
</gene>
<keyword evidence="1" id="KW-0732">Signal</keyword>
<comment type="caution">
    <text evidence="3">The sequence shown here is derived from an EMBL/GenBank/DDBJ whole genome shotgun (WGS) entry which is preliminary data.</text>
</comment>
<feature type="domain" description="CARDB" evidence="2">
    <location>
        <begin position="433"/>
        <end position="540"/>
    </location>
</feature>
<evidence type="ECO:0000313" key="4">
    <source>
        <dbReference type="Proteomes" id="UP000178815"/>
    </source>
</evidence>
<organism evidence="3 4">
    <name type="scientific">Candidatus Kaiserbacteria bacterium RIFCSPHIGHO2_01_FULL_53_31</name>
    <dbReference type="NCBI Taxonomy" id="1798481"/>
    <lineage>
        <taxon>Bacteria</taxon>
        <taxon>Candidatus Kaiseribacteriota</taxon>
    </lineage>
</organism>
<dbReference type="InterPro" id="IPR011635">
    <property type="entry name" value="CARDB"/>
</dbReference>
<reference evidence="3 4" key="1">
    <citation type="journal article" date="2016" name="Nat. Commun.">
        <title>Thousands of microbial genomes shed light on interconnected biogeochemical processes in an aquifer system.</title>
        <authorList>
            <person name="Anantharaman K."/>
            <person name="Brown C.T."/>
            <person name="Hug L.A."/>
            <person name="Sharon I."/>
            <person name="Castelle C.J."/>
            <person name="Probst A.J."/>
            <person name="Thomas B.C."/>
            <person name="Singh A."/>
            <person name="Wilkins M.J."/>
            <person name="Karaoz U."/>
            <person name="Brodie E.L."/>
            <person name="Williams K.H."/>
            <person name="Hubbard S.S."/>
            <person name="Banfield J.F."/>
        </authorList>
    </citation>
    <scope>NUCLEOTIDE SEQUENCE [LARGE SCALE GENOMIC DNA]</scope>
</reference>
<evidence type="ECO:0000313" key="3">
    <source>
        <dbReference type="EMBL" id="OGG48659.1"/>
    </source>
</evidence>
<evidence type="ECO:0000259" key="2">
    <source>
        <dbReference type="Pfam" id="PF07705"/>
    </source>
</evidence>
<dbReference type="EMBL" id="MFKU01000010">
    <property type="protein sequence ID" value="OGG48659.1"/>
    <property type="molecule type" value="Genomic_DNA"/>
</dbReference>
<name>A0A1F6CHJ1_9BACT</name>
<feature type="signal peptide" evidence="1">
    <location>
        <begin position="1"/>
        <end position="15"/>
    </location>
</feature>
<dbReference type="STRING" id="1798481.A2678_02215"/>
<evidence type="ECO:0000256" key="1">
    <source>
        <dbReference type="SAM" id="SignalP"/>
    </source>
</evidence>
<dbReference type="InterPro" id="IPR013783">
    <property type="entry name" value="Ig-like_fold"/>
</dbReference>
<dbReference type="AlphaFoldDB" id="A0A1F6CHJ1"/>